<dbReference type="CDD" id="cd00093">
    <property type="entry name" value="HTH_XRE"/>
    <property type="match status" value="1"/>
</dbReference>
<organism evidence="2 3">
    <name type="scientific">Kribbella shirazensis</name>
    <dbReference type="NCBI Taxonomy" id="1105143"/>
    <lineage>
        <taxon>Bacteria</taxon>
        <taxon>Bacillati</taxon>
        <taxon>Actinomycetota</taxon>
        <taxon>Actinomycetes</taxon>
        <taxon>Propionibacteriales</taxon>
        <taxon>Kribbellaceae</taxon>
        <taxon>Kribbella</taxon>
    </lineage>
</organism>
<keyword evidence="3" id="KW-1185">Reference proteome</keyword>
<dbReference type="Pfam" id="PF01381">
    <property type="entry name" value="HTH_3"/>
    <property type="match status" value="1"/>
</dbReference>
<protein>
    <submittedName>
        <fullName evidence="2">HTH-type transcriptional regulator/antitoxin HigA</fullName>
    </submittedName>
</protein>
<dbReference type="Gene3D" id="1.10.260.40">
    <property type="entry name" value="lambda repressor-like DNA-binding domains"/>
    <property type="match status" value="1"/>
</dbReference>
<evidence type="ECO:0000313" key="3">
    <source>
        <dbReference type="Proteomes" id="UP000555407"/>
    </source>
</evidence>
<evidence type="ECO:0000259" key="1">
    <source>
        <dbReference type="PROSITE" id="PS50943"/>
    </source>
</evidence>
<name>A0A7X5V4V9_9ACTN</name>
<dbReference type="RefSeq" id="WP_167203418.1">
    <property type="nucleotide sequence ID" value="NZ_JAASRO010000001.1"/>
</dbReference>
<dbReference type="InterPro" id="IPR001387">
    <property type="entry name" value="Cro/C1-type_HTH"/>
</dbReference>
<comment type="caution">
    <text evidence="2">The sequence shown here is derived from an EMBL/GenBank/DDBJ whole genome shotgun (WGS) entry which is preliminary data.</text>
</comment>
<dbReference type="AlphaFoldDB" id="A0A7X5V4V9"/>
<dbReference type="SMART" id="SM00530">
    <property type="entry name" value="HTH_XRE"/>
    <property type="match status" value="1"/>
</dbReference>
<dbReference type="GO" id="GO:0003677">
    <property type="term" value="F:DNA binding"/>
    <property type="evidence" value="ECO:0007669"/>
    <property type="project" value="InterPro"/>
</dbReference>
<reference evidence="2 3" key="1">
    <citation type="submission" date="2020-03" db="EMBL/GenBank/DDBJ databases">
        <title>Sequencing the genomes of 1000 actinobacteria strains.</title>
        <authorList>
            <person name="Klenk H.-P."/>
        </authorList>
    </citation>
    <scope>NUCLEOTIDE SEQUENCE [LARGE SCALE GENOMIC DNA]</scope>
    <source>
        <strain evidence="2 3">DSM 45490</strain>
    </source>
</reference>
<dbReference type="Proteomes" id="UP000555407">
    <property type="component" value="Unassembled WGS sequence"/>
</dbReference>
<evidence type="ECO:0000313" key="2">
    <source>
        <dbReference type="EMBL" id="NIK54627.1"/>
    </source>
</evidence>
<dbReference type="SUPFAM" id="SSF47413">
    <property type="entry name" value="lambda repressor-like DNA-binding domains"/>
    <property type="match status" value="1"/>
</dbReference>
<gene>
    <name evidence="2" type="ORF">BJY22_000344</name>
</gene>
<sequence>MSGKPTGSTGSTGSPRRAAVLPEVPAAIPHDYAVPPGELIRDELAVRGLSQTELAARTGLSTKHVNQVVKAVVPLSIDTALKIERAIGLPAQLLMTMEAQYQSNHGREVARQHLGAFQAWLRRFSRSDLVDRGVVDAHASVDRQIEQLLSFFGVASPDAYDHVYSEAALSFRRAQHLSVNRDATALWLRLGERQAEALDLSVFDTEAFVRLVFQLPDLTRLPIGEAFPLLSSRCAAVGVAVVYEPDVTGTRAYAATRWIGTGRPVVILSGRGRYEDGLWFHFFHECAHILLHPKRRSFVHLTEDGDDGDGAESEANDYARQVLLRSRQDEVLWQVRTKSQAVAVADQLGIDPGIVAGQVAYALGPTGFKAFAGLRRKIEL</sequence>
<feature type="domain" description="HTH cro/C1-type" evidence="1">
    <location>
        <begin position="40"/>
        <end position="94"/>
    </location>
</feature>
<accession>A0A7X5V4V9</accession>
<dbReference type="EMBL" id="JAASRO010000001">
    <property type="protein sequence ID" value="NIK54627.1"/>
    <property type="molecule type" value="Genomic_DNA"/>
</dbReference>
<dbReference type="InterPro" id="IPR010982">
    <property type="entry name" value="Lambda_DNA-bd_dom_sf"/>
</dbReference>
<proteinExistence type="predicted"/>
<dbReference type="PROSITE" id="PS50943">
    <property type="entry name" value="HTH_CROC1"/>
    <property type="match status" value="1"/>
</dbReference>